<evidence type="ECO:0000256" key="1">
    <source>
        <dbReference type="ARBA" id="ARBA00004496"/>
    </source>
</evidence>
<dbReference type="NCBIfam" id="TIGR00741">
    <property type="entry name" value="yfiA"/>
    <property type="match status" value="1"/>
</dbReference>
<dbReference type="STRING" id="1221996.QY95_00789"/>
<dbReference type="InterPro" id="IPR036567">
    <property type="entry name" value="RHF-like"/>
</dbReference>
<evidence type="ECO:0000256" key="2">
    <source>
        <dbReference type="ARBA" id="ARBA00022490"/>
    </source>
</evidence>
<comment type="function">
    <text evidence="5">Required for dimerization of active 70S ribosomes into 100S ribosomes in stationary phase; 100S ribosomes are translationally inactive and sometimes present during exponential growth.</text>
</comment>
<keyword evidence="8" id="KW-1185">Reference proteome</keyword>
<dbReference type="FunFam" id="3.30.505.50:FF:000001">
    <property type="entry name" value="Ribosome hibernation promoting factor"/>
    <property type="match status" value="1"/>
</dbReference>
<comment type="caution">
    <text evidence="7">The sequence shown here is derived from an EMBL/GenBank/DDBJ whole genome shotgun (WGS) entry which is preliminary data.</text>
</comment>
<dbReference type="PANTHER" id="PTHR33231:SF1">
    <property type="entry name" value="30S RIBOSOMAL PROTEIN"/>
    <property type="match status" value="1"/>
</dbReference>
<dbReference type="InterPro" id="IPR032528">
    <property type="entry name" value="Ribosom_S30AE_C"/>
</dbReference>
<gene>
    <name evidence="5" type="primary">hpf</name>
    <name evidence="7" type="ORF">QY95_00789</name>
</gene>
<dbReference type="InterPro" id="IPR050574">
    <property type="entry name" value="HPF/YfiA_ribosome-assoc"/>
</dbReference>
<dbReference type="FunFam" id="3.30.160.100:FF:000003">
    <property type="entry name" value="Ribosome hibernation promoting factor"/>
    <property type="match status" value="1"/>
</dbReference>
<dbReference type="Pfam" id="PF16321">
    <property type="entry name" value="Ribosom_S30AE_C"/>
    <property type="match status" value="1"/>
</dbReference>
<accession>A0A0F5HZR9</accession>
<dbReference type="GO" id="GO:0022627">
    <property type="term" value="C:cytosolic small ribosomal subunit"/>
    <property type="evidence" value="ECO:0007669"/>
    <property type="project" value="TreeGrafter"/>
</dbReference>
<evidence type="ECO:0000256" key="5">
    <source>
        <dbReference type="HAMAP-Rule" id="MF_00839"/>
    </source>
</evidence>
<proteinExistence type="inferred from homology"/>
<evidence type="ECO:0000313" key="7">
    <source>
        <dbReference type="EMBL" id="KKB41309.1"/>
    </source>
</evidence>
<dbReference type="HAMAP" id="MF_00839">
    <property type="entry name" value="HPF"/>
    <property type="match status" value="1"/>
</dbReference>
<dbReference type="Gene3D" id="3.30.505.50">
    <property type="entry name" value="Sigma 54 modulation/S30EA ribosomal protein, C-terminal domain"/>
    <property type="match status" value="1"/>
</dbReference>
<comment type="subcellular location">
    <subcellularLocation>
        <location evidence="1 5">Cytoplasm</location>
    </subcellularLocation>
</comment>
<dbReference type="InterPro" id="IPR038416">
    <property type="entry name" value="Ribosom_S30AE_C_sf"/>
</dbReference>
<dbReference type="InterPro" id="IPR003489">
    <property type="entry name" value="RHF/RaiA"/>
</dbReference>
<evidence type="ECO:0000259" key="6">
    <source>
        <dbReference type="Pfam" id="PF16321"/>
    </source>
</evidence>
<name>A0A0F5HZR9_BACTR</name>
<reference evidence="7" key="1">
    <citation type="submission" date="2015-02" db="EMBL/GenBank/DDBJ databases">
        <title>Genome Assembly of Bacillaceae bacterium MTCC 8252.</title>
        <authorList>
            <person name="Verma A."/>
            <person name="Khatri I."/>
            <person name="Mual P."/>
            <person name="Subramanian S."/>
            <person name="Krishnamurthi S."/>
        </authorList>
    </citation>
    <scope>NUCLEOTIDE SEQUENCE [LARGE SCALE GENOMIC DNA]</scope>
    <source>
        <strain evidence="7">MTCC 8252</strain>
    </source>
</reference>
<dbReference type="SUPFAM" id="SSF69754">
    <property type="entry name" value="Ribosome binding protein Y (YfiA homologue)"/>
    <property type="match status" value="1"/>
</dbReference>
<feature type="domain" description="Sigma 54 modulation/S30EA ribosomal protein C-terminal" evidence="6">
    <location>
        <begin position="128"/>
        <end position="182"/>
    </location>
</feature>
<protein>
    <recommendedName>
        <fullName evidence="5">Ribosome hibernation promoting factor</fullName>
        <shortName evidence="5">HPF</shortName>
    </recommendedName>
</protein>
<dbReference type="GO" id="GO:0043024">
    <property type="term" value="F:ribosomal small subunit binding"/>
    <property type="evidence" value="ECO:0007669"/>
    <property type="project" value="TreeGrafter"/>
</dbReference>
<dbReference type="AlphaFoldDB" id="A0A0F5HZR9"/>
<dbReference type="OrthoDB" id="9794975at2"/>
<dbReference type="Pfam" id="PF02482">
    <property type="entry name" value="Ribosomal_S30AE"/>
    <property type="match status" value="1"/>
</dbReference>
<dbReference type="InterPro" id="IPR034694">
    <property type="entry name" value="HPF_long/plastid"/>
</dbReference>
<dbReference type="Gene3D" id="3.30.160.100">
    <property type="entry name" value="Ribosome hibernation promotion factor-like"/>
    <property type="match status" value="1"/>
</dbReference>
<comment type="subunit">
    <text evidence="5">Interacts with 100S ribosomes.</text>
</comment>
<comment type="similarity">
    <text evidence="4 5">Belongs to the HPF/YfiA ribosome-associated protein family. Long HPF subfamily.</text>
</comment>
<dbReference type="CDD" id="cd00552">
    <property type="entry name" value="RaiA"/>
    <property type="match status" value="1"/>
</dbReference>
<evidence type="ECO:0000256" key="3">
    <source>
        <dbReference type="ARBA" id="ARBA00022845"/>
    </source>
</evidence>
<dbReference type="Proteomes" id="UP000031563">
    <property type="component" value="Unassembled WGS sequence"/>
</dbReference>
<dbReference type="PANTHER" id="PTHR33231">
    <property type="entry name" value="30S RIBOSOMAL PROTEIN"/>
    <property type="match status" value="1"/>
</dbReference>
<dbReference type="RefSeq" id="WP_039230930.1">
    <property type="nucleotide sequence ID" value="NZ_JWIQ02000010.1"/>
</dbReference>
<sequence>MLDYNIRGENIEVTPAIREYVEKKISKLERYFTESPNATVHVNLKVYSDKNAKVEVTIPMKDLVLRAEERNEDMYAGIDLIVDKLERQIRKHKTKVNRKFREKGDPRDYFAITQSETAATEVEEDTDELTVVRTKQFSLKPMDSEEAILQMNLLGHNFFIYTDAESNNTNIVYKRKDGKYGLIETT</sequence>
<keyword evidence="2 5" id="KW-0963">Cytoplasm</keyword>
<evidence type="ECO:0000256" key="4">
    <source>
        <dbReference type="ARBA" id="ARBA00061436"/>
    </source>
</evidence>
<organism evidence="7 8">
    <name type="scientific">Bacillus thermotolerans</name>
    <name type="common">Quasibacillus thermotolerans</name>
    <dbReference type="NCBI Taxonomy" id="1221996"/>
    <lineage>
        <taxon>Bacteria</taxon>
        <taxon>Bacillati</taxon>
        <taxon>Bacillota</taxon>
        <taxon>Bacilli</taxon>
        <taxon>Bacillales</taxon>
        <taxon>Bacillaceae</taxon>
        <taxon>Bacillus</taxon>
    </lineage>
</organism>
<dbReference type="GO" id="GO:0045900">
    <property type="term" value="P:negative regulation of translational elongation"/>
    <property type="evidence" value="ECO:0007669"/>
    <property type="project" value="TreeGrafter"/>
</dbReference>
<accession>A0A0F5I6P5</accession>
<evidence type="ECO:0000313" key="8">
    <source>
        <dbReference type="Proteomes" id="UP000031563"/>
    </source>
</evidence>
<dbReference type="EMBL" id="JWIR02000023">
    <property type="protein sequence ID" value="KKB41309.1"/>
    <property type="molecule type" value="Genomic_DNA"/>
</dbReference>
<keyword evidence="3 5" id="KW-0810">Translation regulation</keyword>